<feature type="region of interest" description="Disordered" evidence="1">
    <location>
        <begin position="1"/>
        <end position="27"/>
    </location>
</feature>
<proteinExistence type="predicted"/>
<evidence type="ECO:0000313" key="2">
    <source>
        <dbReference type="EMBL" id="MBY27536.1"/>
    </source>
</evidence>
<dbReference type="EMBL" id="GGMR01014917">
    <property type="protein sequence ID" value="MBY27536.1"/>
    <property type="molecule type" value="Transcribed_RNA"/>
</dbReference>
<dbReference type="AlphaFoldDB" id="A0A2S2PF38"/>
<reference evidence="2" key="1">
    <citation type="submission" date="2018-04" db="EMBL/GenBank/DDBJ databases">
        <title>Transcriptome of Schizaphis graminum biotype I.</title>
        <authorList>
            <person name="Scully E.D."/>
            <person name="Geib S.M."/>
            <person name="Palmer N.A."/>
            <person name="Koch K."/>
            <person name="Bradshaw J."/>
            <person name="Heng-Moss T."/>
            <person name="Sarath G."/>
        </authorList>
    </citation>
    <scope>NUCLEOTIDE SEQUENCE</scope>
</reference>
<gene>
    <name evidence="2" type="ORF">g.2893</name>
</gene>
<accession>A0A2S2PF38</accession>
<name>A0A2S2PF38_SCHGA</name>
<sequence length="113" mass="12667">MAESVSYTSDEMRTLPSDEEPEMPADDKWQTYGERLWTTAEVKMVLPSEVEQDVDTVTQDDGIESDVVVTDTDSLKIVLPPVTRRHCLTSLGRRILSVCRKLCCCGVGCKKKN</sequence>
<protein>
    <submittedName>
        <fullName evidence="2">Uncharacterized protein</fullName>
    </submittedName>
</protein>
<evidence type="ECO:0000256" key="1">
    <source>
        <dbReference type="SAM" id="MobiDB-lite"/>
    </source>
</evidence>
<organism evidence="2">
    <name type="scientific">Schizaphis graminum</name>
    <name type="common">Green bug aphid</name>
    <dbReference type="NCBI Taxonomy" id="13262"/>
    <lineage>
        <taxon>Eukaryota</taxon>
        <taxon>Metazoa</taxon>
        <taxon>Ecdysozoa</taxon>
        <taxon>Arthropoda</taxon>
        <taxon>Hexapoda</taxon>
        <taxon>Insecta</taxon>
        <taxon>Pterygota</taxon>
        <taxon>Neoptera</taxon>
        <taxon>Paraneoptera</taxon>
        <taxon>Hemiptera</taxon>
        <taxon>Sternorrhyncha</taxon>
        <taxon>Aphidomorpha</taxon>
        <taxon>Aphidoidea</taxon>
        <taxon>Aphididae</taxon>
        <taxon>Aphidini</taxon>
        <taxon>Schizaphis</taxon>
    </lineage>
</organism>